<reference evidence="2" key="2">
    <citation type="submission" date="2020-09" db="EMBL/GenBank/DDBJ databases">
        <authorList>
            <person name="Sun Q."/>
            <person name="Kim S."/>
        </authorList>
    </citation>
    <scope>NUCLEOTIDE SEQUENCE</scope>
    <source>
        <strain evidence="2">KCTC 32020</strain>
    </source>
</reference>
<reference evidence="2" key="1">
    <citation type="journal article" date="2014" name="Int. J. Syst. Evol. Microbiol.">
        <title>Complete genome sequence of Corynebacterium casei LMG S-19264T (=DSM 44701T), isolated from a smear-ripened cheese.</title>
        <authorList>
            <consortium name="US DOE Joint Genome Institute (JGI-PGF)"/>
            <person name="Walter F."/>
            <person name="Albersmeier A."/>
            <person name="Kalinowski J."/>
            <person name="Ruckert C."/>
        </authorList>
    </citation>
    <scope>NUCLEOTIDE SEQUENCE</scope>
    <source>
        <strain evidence="2">KCTC 32020</strain>
    </source>
</reference>
<feature type="transmembrane region" description="Helical" evidence="1">
    <location>
        <begin position="77"/>
        <end position="96"/>
    </location>
</feature>
<accession>A0A919D9E0</accession>
<keyword evidence="1" id="KW-0472">Membrane</keyword>
<keyword evidence="1" id="KW-1133">Transmembrane helix</keyword>
<evidence type="ECO:0000313" key="2">
    <source>
        <dbReference type="EMBL" id="GHE26809.1"/>
    </source>
</evidence>
<dbReference type="EMBL" id="BNCF01000002">
    <property type="protein sequence ID" value="GHE26809.1"/>
    <property type="molecule type" value="Genomic_DNA"/>
</dbReference>
<sequence>MNKTLLFASVLAAFVTGVHVVAGGKDVASRLLASGLADEPRLTLYAAWHMVSALLGISALVLVRASLPPHQAGMVSAVRLVALLWLASGFVFLVVAATQPGEGLFLKLPQWILLLPVGVLAWLGANRSSKPTPLRSAA</sequence>
<dbReference type="Proteomes" id="UP000636453">
    <property type="component" value="Unassembled WGS sequence"/>
</dbReference>
<evidence type="ECO:0000313" key="3">
    <source>
        <dbReference type="Proteomes" id="UP000636453"/>
    </source>
</evidence>
<comment type="caution">
    <text evidence="2">The sequence shown here is derived from an EMBL/GenBank/DDBJ whole genome shotgun (WGS) entry which is preliminary data.</text>
</comment>
<evidence type="ECO:0000256" key="1">
    <source>
        <dbReference type="SAM" id="Phobius"/>
    </source>
</evidence>
<dbReference type="RefSeq" id="WP_146474389.1">
    <property type="nucleotide sequence ID" value="NZ_BNCF01000002.1"/>
</dbReference>
<gene>
    <name evidence="2" type="ORF">GCM10007167_04870</name>
</gene>
<feature type="transmembrane region" description="Helical" evidence="1">
    <location>
        <begin position="108"/>
        <end position="125"/>
    </location>
</feature>
<feature type="transmembrane region" description="Helical" evidence="1">
    <location>
        <begin position="47"/>
        <end position="65"/>
    </location>
</feature>
<keyword evidence="3" id="KW-1185">Reference proteome</keyword>
<proteinExistence type="predicted"/>
<protein>
    <submittedName>
        <fullName evidence="2">Uncharacterized protein</fullName>
    </submittedName>
</protein>
<keyword evidence="1" id="KW-0812">Transmembrane</keyword>
<organism evidence="2 3">
    <name type="scientific">Vulcaniibacterium thermophilum</name>
    <dbReference type="NCBI Taxonomy" id="1169913"/>
    <lineage>
        <taxon>Bacteria</taxon>
        <taxon>Pseudomonadati</taxon>
        <taxon>Pseudomonadota</taxon>
        <taxon>Gammaproteobacteria</taxon>
        <taxon>Lysobacterales</taxon>
        <taxon>Lysobacteraceae</taxon>
        <taxon>Vulcaniibacterium</taxon>
    </lineage>
</organism>
<dbReference type="OrthoDB" id="4335991at2"/>
<dbReference type="AlphaFoldDB" id="A0A919D9E0"/>
<name>A0A919D9E0_9GAMM</name>